<proteinExistence type="predicted"/>
<dbReference type="RefSeq" id="WP_341426604.1">
    <property type="nucleotide sequence ID" value="NZ_JBBUTG010000009.1"/>
</dbReference>
<gene>
    <name evidence="1" type="ORF">AACH06_15295</name>
</gene>
<protein>
    <submittedName>
        <fullName evidence="1">DUF3570 domain-containing protein</fullName>
    </submittedName>
</protein>
<dbReference type="EMBL" id="JBBUTG010000009">
    <property type="protein sequence ID" value="MEK8032192.1"/>
    <property type="molecule type" value="Genomic_DNA"/>
</dbReference>
<sequence length="371" mass="41368">MGRALARVFGLFGGVAGTAQAVDLPPDHAEAMLHVYDGGGVLAAGPAVLIRKSLYDTLSLSATYYVDAVSNASIDVVTTASKYSETRQQLDLGIDYAVRDSLIRVTASSGKEPDYIAQTFGVDVSQELLSGMTTVNLGFTEGHDAVGRKGEEGFFDHAKHWQYRVGATQIVTSRWLASANYEILADKGFLGSAYRPARVFGAFVPEEVPRTRSARALKFRVLGDISDWFKDGSWGAGQRHSMHVDYRYYWDNWAIKAHTVEGGYSRYFGDKWLADTWLRFNHQSAALFYSDNAQEETKYITRNRQLGTFNSWALGGRATYEYAKVPGQYDIKLSGSLEYVRFDYKDFTDFRTGKAYAFNGALLQLYLTANF</sequence>
<organism evidence="1 2">
    <name type="scientific">Ideonella lacteola</name>
    <dbReference type="NCBI Taxonomy" id="2984193"/>
    <lineage>
        <taxon>Bacteria</taxon>
        <taxon>Pseudomonadati</taxon>
        <taxon>Pseudomonadota</taxon>
        <taxon>Betaproteobacteria</taxon>
        <taxon>Burkholderiales</taxon>
        <taxon>Sphaerotilaceae</taxon>
        <taxon>Ideonella</taxon>
    </lineage>
</organism>
<name>A0ABU9BTK6_9BURK</name>
<dbReference type="Proteomes" id="UP001371218">
    <property type="component" value="Unassembled WGS sequence"/>
</dbReference>
<comment type="caution">
    <text evidence="1">The sequence shown here is derived from an EMBL/GenBank/DDBJ whole genome shotgun (WGS) entry which is preliminary data.</text>
</comment>
<reference evidence="1 2" key="1">
    <citation type="submission" date="2024-04" db="EMBL/GenBank/DDBJ databases">
        <title>Novel species of the genus Ideonella isolated from streams.</title>
        <authorList>
            <person name="Lu H."/>
        </authorList>
    </citation>
    <scope>NUCLEOTIDE SEQUENCE [LARGE SCALE GENOMIC DNA]</scope>
    <source>
        <strain evidence="1 2">DXS29W</strain>
    </source>
</reference>
<keyword evidence="2" id="KW-1185">Reference proteome</keyword>
<dbReference type="InterPro" id="IPR021953">
    <property type="entry name" value="DUF3570"/>
</dbReference>
<dbReference type="Pfam" id="PF12094">
    <property type="entry name" value="DUF3570"/>
    <property type="match status" value="1"/>
</dbReference>
<accession>A0ABU9BTK6</accession>
<evidence type="ECO:0000313" key="2">
    <source>
        <dbReference type="Proteomes" id="UP001371218"/>
    </source>
</evidence>
<evidence type="ECO:0000313" key="1">
    <source>
        <dbReference type="EMBL" id="MEK8032192.1"/>
    </source>
</evidence>